<reference evidence="2" key="2">
    <citation type="submission" date="2020-09" db="EMBL/GenBank/DDBJ databases">
        <authorList>
            <person name="Sun Q."/>
            <person name="Ohkuma M."/>
        </authorList>
    </citation>
    <scope>NUCLEOTIDE SEQUENCE</scope>
    <source>
        <strain evidence="2">JCM 4369</strain>
    </source>
</reference>
<accession>A0A918MAA2</accession>
<keyword evidence="3" id="KW-1185">Reference proteome</keyword>
<comment type="caution">
    <text evidence="2">The sequence shown here is derived from an EMBL/GenBank/DDBJ whole genome shotgun (WGS) entry which is preliminary data.</text>
</comment>
<organism evidence="2 3">
    <name type="scientific">Streptomyces filipinensis</name>
    <dbReference type="NCBI Taxonomy" id="66887"/>
    <lineage>
        <taxon>Bacteria</taxon>
        <taxon>Bacillati</taxon>
        <taxon>Actinomycetota</taxon>
        <taxon>Actinomycetes</taxon>
        <taxon>Kitasatosporales</taxon>
        <taxon>Streptomycetaceae</taxon>
        <taxon>Streptomyces</taxon>
    </lineage>
</organism>
<reference evidence="2" key="1">
    <citation type="journal article" date="2014" name="Int. J. Syst. Evol. Microbiol.">
        <title>Complete genome sequence of Corynebacterium casei LMG S-19264T (=DSM 44701T), isolated from a smear-ripened cheese.</title>
        <authorList>
            <consortium name="US DOE Joint Genome Institute (JGI-PGF)"/>
            <person name="Walter F."/>
            <person name="Albersmeier A."/>
            <person name="Kalinowski J."/>
            <person name="Ruckert C."/>
        </authorList>
    </citation>
    <scope>NUCLEOTIDE SEQUENCE</scope>
    <source>
        <strain evidence="2">JCM 4369</strain>
    </source>
</reference>
<proteinExistence type="predicted"/>
<dbReference type="AlphaFoldDB" id="A0A918MAA2"/>
<name>A0A918MAA2_9ACTN</name>
<dbReference type="EMBL" id="BMTD01000005">
    <property type="protein sequence ID" value="GGU92928.1"/>
    <property type="molecule type" value="Genomic_DNA"/>
</dbReference>
<evidence type="ECO:0000256" key="1">
    <source>
        <dbReference type="SAM" id="MobiDB-lite"/>
    </source>
</evidence>
<feature type="region of interest" description="Disordered" evidence="1">
    <location>
        <begin position="1"/>
        <end position="48"/>
    </location>
</feature>
<evidence type="ECO:0000313" key="3">
    <source>
        <dbReference type="Proteomes" id="UP000618795"/>
    </source>
</evidence>
<protein>
    <submittedName>
        <fullName evidence="2">Uncharacterized protein</fullName>
    </submittedName>
</protein>
<dbReference type="Proteomes" id="UP000618795">
    <property type="component" value="Unassembled WGS sequence"/>
</dbReference>
<gene>
    <name evidence="2" type="ORF">GCM10010260_29650</name>
</gene>
<sequence>MDTTQPGTFSTTRGPGSTTGGPISEESSADRGSASEEAGGGYHTDTVNELVTSSVTHFGQSISVRSEDPEVRQLYAVVVCTD</sequence>
<feature type="compositionally biased region" description="Low complexity" evidence="1">
    <location>
        <begin position="1"/>
        <end position="24"/>
    </location>
</feature>
<evidence type="ECO:0000313" key="2">
    <source>
        <dbReference type="EMBL" id="GGU92928.1"/>
    </source>
</evidence>